<keyword evidence="1" id="KW-1185">Reference proteome</keyword>
<reference evidence="2" key="1">
    <citation type="submission" date="2022-11" db="UniProtKB">
        <authorList>
            <consortium name="WormBaseParasite"/>
        </authorList>
    </citation>
    <scope>IDENTIFICATION</scope>
</reference>
<protein>
    <submittedName>
        <fullName evidence="2">Uncharacterized protein</fullName>
    </submittedName>
</protein>
<evidence type="ECO:0000313" key="2">
    <source>
        <dbReference type="WBParaSite" id="nRc.2.0.1.t04902-RA"/>
    </source>
</evidence>
<organism evidence="1 2">
    <name type="scientific">Romanomermis culicivorax</name>
    <name type="common">Nematode worm</name>
    <dbReference type="NCBI Taxonomy" id="13658"/>
    <lineage>
        <taxon>Eukaryota</taxon>
        <taxon>Metazoa</taxon>
        <taxon>Ecdysozoa</taxon>
        <taxon>Nematoda</taxon>
        <taxon>Enoplea</taxon>
        <taxon>Dorylaimia</taxon>
        <taxon>Mermithida</taxon>
        <taxon>Mermithoidea</taxon>
        <taxon>Mermithidae</taxon>
        <taxon>Romanomermis</taxon>
    </lineage>
</organism>
<dbReference type="Proteomes" id="UP000887565">
    <property type="component" value="Unplaced"/>
</dbReference>
<dbReference type="WBParaSite" id="nRc.2.0.1.t04902-RA">
    <property type="protein sequence ID" value="nRc.2.0.1.t04902-RA"/>
    <property type="gene ID" value="nRc.2.0.1.g04902"/>
</dbReference>
<sequence length="189" mass="20016">KFHHIYKILQISQIWQSFTTCLKKAKLEGVIADWSSKSPAVSKPCDFVALIQICRRNAVRAGVGTMQANLMTMRAMPVTLVGGVRSSSTKIATAGVGCGGSVANQDSTVGTLSPAISIAVRAAAVKRTHLQMGSRWAWAGIGLNVKFVDADAALPASSTEKIFAPTATFSSTIFPTSIYIPSAFSATFF</sequence>
<proteinExistence type="predicted"/>
<accession>A0A915HU25</accession>
<name>A0A915HU25_ROMCU</name>
<evidence type="ECO:0000313" key="1">
    <source>
        <dbReference type="Proteomes" id="UP000887565"/>
    </source>
</evidence>
<dbReference type="AlphaFoldDB" id="A0A915HU25"/>